<proteinExistence type="predicted"/>
<evidence type="ECO:0000313" key="2">
    <source>
        <dbReference type="EMBL" id="KAJ1204485.1"/>
    </source>
</evidence>
<dbReference type="AlphaFoldDB" id="A0AAV7VS11"/>
<feature type="compositionally biased region" description="Polar residues" evidence="1">
    <location>
        <begin position="66"/>
        <end position="88"/>
    </location>
</feature>
<keyword evidence="3" id="KW-1185">Reference proteome</keyword>
<organism evidence="2 3">
    <name type="scientific">Pleurodeles waltl</name>
    <name type="common">Iberian ribbed newt</name>
    <dbReference type="NCBI Taxonomy" id="8319"/>
    <lineage>
        <taxon>Eukaryota</taxon>
        <taxon>Metazoa</taxon>
        <taxon>Chordata</taxon>
        <taxon>Craniata</taxon>
        <taxon>Vertebrata</taxon>
        <taxon>Euteleostomi</taxon>
        <taxon>Amphibia</taxon>
        <taxon>Batrachia</taxon>
        <taxon>Caudata</taxon>
        <taxon>Salamandroidea</taxon>
        <taxon>Salamandridae</taxon>
        <taxon>Pleurodelinae</taxon>
        <taxon>Pleurodeles</taxon>
    </lineage>
</organism>
<accession>A0AAV7VS11</accession>
<gene>
    <name evidence="2" type="ORF">NDU88_008262</name>
</gene>
<protein>
    <submittedName>
        <fullName evidence="2">Uncharacterized protein</fullName>
    </submittedName>
</protein>
<evidence type="ECO:0000256" key="1">
    <source>
        <dbReference type="SAM" id="MobiDB-lite"/>
    </source>
</evidence>
<sequence>MLGCRFGFMIAGKGAGCFFHWEFHLGFARKGGRSGRSGGAGVAYVPLATNRKPRSLTPTIRPGSPPATTLQQLRSSSSSMQLNPGSSS</sequence>
<reference evidence="2" key="1">
    <citation type="journal article" date="2022" name="bioRxiv">
        <title>Sequencing and chromosome-scale assembly of the giantPleurodeles waltlgenome.</title>
        <authorList>
            <person name="Brown T."/>
            <person name="Elewa A."/>
            <person name="Iarovenko S."/>
            <person name="Subramanian E."/>
            <person name="Araus A.J."/>
            <person name="Petzold A."/>
            <person name="Susuki M."/>
            <person name="Suzuki K.-i.T."/>
            <person name="Hayashi T."/>
            <person name="Toyoda A."/>
            <person name="Oliveira C."/>
            <person name="Osipova E."/>
            <person name="Leigh N.D."/>
            <person name="Simon A."/>
            <person name="Yun M.H."/>
        </authorList>
    </citation>
    <scope>NUCLEOTIDE SEQUENCE</scope>
    <source>
        <strain evidence="2">20211129_DDA</strain>
        <tissue evidence="2">Liver</tissue>
    </source>
</reference>
<feature type="region of interest" description="Disordered" evidence="1">
    <location>
        <begin position="53"/>
        <end position="88"/>
    </location>
</feature>
<dbReference type="Proteomes" id="UP001066276">
    <property type="component" value="Chromosome 2_1"/>
</dbReference>
<comment type="caution">
    <text evidence="2">The sequence shown here is derived from an EMBL/GenBank/DDBJ whole genome shotgun (WGS) entry which is preliminary data.</text>
</comment>
<dbReference type="EMBL" id="JANPWB010000003">
    <property type="protein sequence ID" value="KAJ1204485.1"/>
    <property type="molecule type" value="Genomic_DNA"/>
</dbReference>
<name>A0AAV7VS11_PLEWA</name>
<evidence type="ECO:0000313" key="3">
    <source>
        <dbReference type="Proteomes" id="UP001066276"/>
    </source>
</evidence>